<accession>A0A2U1K1F7</accession>
<reference evidence="1 2" key="1">
    <citation type="submission" date="2018-04" db="EMBL/GenBank/DDBJ databases">
        <title>Camelliibacillus theae gen. nov., sp. nov., isolated from Pu'er tea.</title>
        <authorList>
            <person name="Niu L."/>
        </authorList>
    </citation>
    <scope>NUCLEOTIDE SEQUENCE [LARGE SCALE GENOMIC DNA]</scope>
    <source>
        <strain evidence="1 2">T8</strain>
    </source>
</reference>
<proteinExistence type="predicted"/>
<protein>
    <submittedName>
        <fullName evidence="1">Uncharacterized protein</fullName>
    </submittedName>
</protein>
<gene>
    <name evidence="1" type="ORF">DCC39_10325</name>
</gene>
<dbReference type="EMBL" id="QCZG01000019">
    <property type="protein sequence ID" value="PWA11085.1"/>
    <property type="molecule type" value="Genomic_DNA"/>
</dbReference>
<dbReference type="AlphaFoldDB" id="A0A2U1K1F7"/>
<evidence type="ECO:0000313" key="2">
    <source>
        <dbReference type="Proteomes" id="UP000245998"/>
    </source>
</evidence>
<name>A0A2U1K1F7_9BACI</name>
<evidence type="ECO:0000313" key="1">
    <source>
        <dbReference type="EMBL" id="PWA11085.1"/>
    </source>
</evidence>
<sequence length="68" mass="8028">MSLYLHDALERRIGGKKVEEIRVGQGIITLIFEGGIEVTFGKFRQENLEFKIEYYEKKKVEFTVPKDY</sequence>
<dbReference type="Proteomes" id="UP000245998">
    <property type="component" value="Unassembled WGS sequence"/>
</dbReference>
<dbReference type="RefSeq" id="WP_116554817.1">
    <property type="nucleotide sequence ID" value="NZ_QCZG01000019.1"/>
</dbReference>
<organism evidence="1 2">
    <name type="scientific">Pueribacillus theae</name>
    <dbReference type="NCBI Taxonomy" id="2171751"/>
    <lineage>
        <taxon>Bacteria</taxon>
        <taxon>Bacillati</taxon>
        <taxon>Bacillota</taxon>
        <taxon>Bacilli</taxon>
        <taxon>Bacillales</taxon>
        <taxon>Bacillaceae</taxon>
        <taxon>Pueribacillus</taxon>
    </lineage>
</organism>
<dbReference type="OrthoDB" id="1931516at2"/>
<keyword evidence="2" id="KW-1185">Reference proteome</keyword>
<comment type="caution">
    <text evidence="1">The sequence shown here is derived from an EMBL/GenBank/DDBJ whole genome shotgun (WGS) entry which is preliminary data.</text>
</comment>